<feature type="domain" description="CHHC U11-48K-type" evidence="6">
    <location>
        <begin position="87"/>
        <end position="114"/>
    </location>
</feature>
<evidence type="ECO:0000256" key="2">
    <source>
        <dbReference type="ARBA" id="ARBA00022771"/>
    </source>
</evidence>
<dbReference type="InterPro" id="IPR036236">
    <property type="entry name" value="Znf_C2H2_sf"/>
</dbReference>
<dbReference type="RefSeq" id="XP_005109092.1">
    <property type="nucleotide sequence ID" value="XM_005109035.3"/>
</dbReference>
<evidence type="ECO:0000256" key="3">
    <source>
        <dbReference type="ARBA" id="ARBA00022833"/>
    </source>
</evidence>
<dbReference type="InterPro" id="IPR051591">
    <property type="entry name" value="UPF0224_FAM112_RNA_Proc"/>
</dbReference>
<evidence type="ECO:0000259" key="6">
    <source>
        <dbReference type="PROSITE" id="PS51800"/>
    </source>
</evidence>
<sequence length="304" mass="34509">MPRSKYSSGYRFRPHAVTRSPINTIITVIATPITLITLFLFWLLFSFAETDRMDYVECPYDETHIIHPLRMPGHLLKCRKNHPNMELVVCPFNAVHEVRKEELRYHMLHCPNRSLLEREISLNVLHGVAQDKKVAPLKGCTDLPSFHSRRPDEDMVDDEWDQEIEHSRFSLFSRPEPEQSVSGQRFSSRRRVEAGAELRQPTTLGQAARLSQLPSEEKSEVATETPQHRLQQAFFHSSLVLGRGRARTTLPSPDSASRPGAAPASCGTSSPINSLMRFPSTFELSAYPTLARGRAMLFQKESSS</sequence>
<keyword evidence="5" id="KW-1133">Transmembrane helix</keyword>
<dbReference type="Proteomes" id="UP000694888">
    <property type="component" value="Unplaced"/>
</dbReference>
<dbReference type="GeneID" id="101859274"/>
<keyword evidence="3" id="KW-0862">Zinc</keyword>
<dbReference type="PROSITE" id="PS51800">
    <property type="entry name" value="ZF_CHHC_U11_48K"/>
    <property type="match status" value="2"/>
</dbReference>
<evidence type="ECO:0000256" key="4">
    <source>
        <dbReference type="SAM" id="MobiDB-lite"/>
    </source>
</evidence>
<feature type="domain" description="CHHC U11-48K-type" evidence="6">
    <location>
        <begin position="55"/>
        <end position="82"/>
    </location>
</feature>
<evidence type="ECO:0000313" key="7">
    <source>
        <dbReference type="Proteomes" id="UP000694888"/>
    </source>
</evidence>
<evidence type="ECO:0000256" key="1">
    <source>
        <dbReference type="ARBA" id="ARBA00022723"/>
    </source>
</evidence>
<keyword evidence="1" id="KW-0479">Metal-binding</keyword>
<dbReference type="Pfam" id="PF05253">
    <property type="entry name" value="zf-U11-48K"/>
    <property type="match status" value="2"/>
</dbReference>
<gene>
    <name evidence="8" type="primary">LOC101859274</name>
</gene>
<organism evidence="7 8">
    <name type="scientific">Aplysia californica</name>
    <name type="common">California sea hare</name>
    <dbReference type="NCBI Taxonomy" id="6500"/>
    <lineage>
        <taxon>Eukaryota</taxon>
        <taxon>Metazoa</taxon>
        <taxon>Spiralia</taxon>
        <taxon>Lophotrochozoa</taxon>
        <taxon>Mollusca</taxon>
        <taxon>Gastropoda</taxon>
        <taxon>Heterobranchia</taxon>
        <taxon>Euthyneura</taxon>
        <taxon>Tectipleura</taxon>
        <taxon>Aplysiida</taxon>
        <taxon>Aplysioidea</taxon>
        <taxon>Aplysiidae</taxon>
        <taxon>Aplysia</taxon>
    </lineage>
</organism>
<keyword evidence="7" id="KW-1185">Reference proteome</keyword>
<proteinExistence type="predicted"/>
<keyword evidence="5" id="KW-0812">Transmembrane</keyword>
<dbReference type="InterPro" id="IPR022776">
    <property type="entry name" value="TRM13/UPF0224_CHHC_Znf_dom"/>
</dbReference>
<evidence type="ECO:0000256" key="5">
    <source>
        <dbReference type="SAM" id="Phobius"/>
    </source>
</evidence>
<name>A0ABM0K5A8_APLCA</name>
<dbReference type="PANTHER" id="PTHR21402:SF5">
    <property type="entry name" value="GAMETOCYTE SPECIFIC FACTOR 1"/>
    <property type="match status" value="1"/>
</dbReference>
<dbReference type="PANTHER" id="PTHR21402">
    <property type="entry name" value="GAMETOCYTE SPECIFIC FACTOR 1-RELATED"/>
    <property type="match status" value="1"/>
</dbReference>
<evidence type="ECO:0000313" key="8">
    <source>
        <dbReference type="RefSeq" id="XP_005109092.1"/>
    </source>
</evidence>
<feature type="transmembrane region" description="Helical" evidence="5">
    <location>
        <begin position="21"/>
        <end position="45"/>
    </location>
</feature>
<accession>A0ABM0K5A8</accession>
<dbReference type="SUPFAM" id="SSF57667">
    <property type="entry name" value="beta-beta-alpha zinc fingers"/>
    <property type="match status" value="1"/>
</dbReference>
<feature type="region of interest" description="Disordered" evidence="4">
    <location>
        <begin position="168"/>
        <end position="226"/>
    </location>
</feature>
<reference evidence="8" key="1">
    <citation type="submission" date="2025-08" db="UniProtKB">
        <authorList>
            <consortium name="RefSeq"/>
        </authorList>
    </citation>
    <scope>IDENTIFICATION</scope>
</reference>
<feature type="region of interest" description="Disordered" evidence="4">
    <location>
        <begin position="244"/>
        <end position="272"/>
    </location>
</feature>
<keyword evidence="5" id="KW-0472">Membrane</keyword>
<protein>
    <submittedName>
        <fullName evidence="8">Uncharacterized protein LOC101859274 isoform X1</fullName>
    </submittedName>
</protein>
<keyword evidence="2" id="KW-0863">Zinc-finger</keyword>